<keyword evidence="2" id="KW-1185">Reference proteome</keyword>
<evidence type="ECO:0000313" key="1">
    <source>
        <dbReference type="EMBL" id="KAG7287951.1"/>
    </source>
</evidence>
<proteinExistence type="predicted"/>
<dbReference type="AlphaFoldDB" id="A0AAD4EUJ4"/>
<reference evidence="1" key="1">
    <citation type="submission" date="2023-02" db="EMBL/GenBank/DDBJ databases">
        <authorList>
            <person name="Palmer J.M."/>
        </authorList>
    </citation>
    <scope>NUCLEOTIDE SEQUENCE</scope>
    <source>
        <strain evidence="1">FW57</strain>
    </source>
</reference>
<dbReference type="EMBL" id="JAHCVI010000003">
    <property type="protein sequence ID" value="KAG7287951.1"/>
    <property type="molecule type" value="Genomic_DNA"/>
</dbReference>
<comment type="caution">
    <text evidence="1">The sequence shown here is derived from an EMBL/GenBank/DDBJ whole genome shotgun (WGS) entry which is preliminary data.</text>
</comment>
<gene>
    <name evidence="1" type="ORF">NEMBOFW57_007470</name>
</gene>
<sequence>MAKLRTTSLTKSSESSEPSEHFVLILNDLSRSLAQSDFYRLAPKGQHVAGWAGGIIKIVQSITANTRETRGQYFLFFNSRADAAAYRDHIDALLRDPDADLSSFTLMPRGSQLRSRLVSVKDLAAMARSAGSTQPASNGSVPYNLGRHLRGNYTGLGLSHSVAVHLAGSKITPEAMAKAIEDDGAARNLPWRLVEKDSVYPLHTGSAKIAWGEWAGNAPDPSEEMRGYTRFAVTFADVAEAKRFARLWHKREMVDDRTERTMVVNATALW</sequence>
<accession>A0AAD4EUJ4</accession>
<protein>
    <submittedName>
        <fullName evidence="1">Uncharacterized protein</fullName>
    </submittedName>
</protein>
<evidence type="ECO:0000313" key="2">
    <source>
        <dbReference type="Proteomes" id="UP001197093"/>
    </source>
</evidence>
<dbReference type="Proteomes" id="UP001197093">
    <property type="component" value="Unassembled WGS sequence"/>
</dbReference>
<organism evidence="1 2">
    <name type="scientific">Staphylotrichum longicolle</name>
    <dbReference type="NCBI Taxonomy" id="669026"/>
    <lineage>
        <taxon>Eukaryota</taxon>
        <taxon>Fungi</taxon>
        <taxon>Dikarya</taxon>
        <taxon>Ascomycota</taxon>
        <taxon>Pezizomycotina</taxon>
        <taxon>Sordariomycetes</taxon>
        <taxon>Sordariomycetidae</taxon>
        <taxon>Sordariales</taxon>
        <taxon>Chaetomiaceae</taxon>
        <taxon>Staphylotrichum</taxon>
    </lineage>
</organism>
<name>A0AAD4EUJ4_9PEZI</name>